<name>A0A645FR30_9ZZZZ</name>
<proteinExistence type="predicted"/>
<evidence type="ECO:0000313" key="1">
    <source>
        <dbReference type="EMBL" id="MPN16885.1"/>
    </source>
</evidence>
<dbReference type="AlphaFoldDB" id="A0A645FR30"/>
<sequence length="74" mass="7810">MASGAAHLNFRGAGHWADDFAARRAQGAQRLYHGLRAADGGAFLCRHHCGGTGGHGSGLYAGAVFQRVLHFFTN</sequence>
<comment type="caution">
    <text evidence="1">The sequence shown here is derived from an EMBL/GenBank/DDBJ whole genome shotgun (WGS) entry which is preliminary data.</text>
</comment>
<accession>A0A645FR30</accession>
<organism evidence="1">
    <name type="scientific">bioreactor metagenome</name>
    <dbReference type="NCBI Taxonomy" id="1076179"/>
    <lineage>
        <taxon>unclassified sequences</taxon>
        <taxon>metagenomes</taxon>
        <taxon>ecological metagenomes</taxon>
    </lineage>
</organism>
<dbReference type="EMBL" id="VSSQ01063887">
    <property type="protein sequence ID" value="MPN16885.1"/>
    <property type="molecule type" value="Genomic_DNA"/>
</dbReference>
<protein>
    <submittedName>
        <fullName evidence="1">Uncharacterized protein</fullName>
    </submittedName>
</protein>
<gene>
    <name evidence="1" type="ORF">SDC9_164232</name>
</gene>
<reference evidence="1" key="1">
    <citation type="submission" date="2019-08" db="EMBL/GenBank/DDBJ databases">
        <authorList>
            <person name="Kucharzyk K."/>
            <person name="Murdoch R.W."/>
            <person name="Higgins S."/>
            <person name="Loffler F."/>
        </authorList>
    </citation>
    <scope>NUCLEOTIDE SEQUENCE</scope>
</reference>